<keyword evidence="5" id="KW-1133">Transmembrane helix</keyword>
<name>A0A3M6TSB3_POCDA</name>
<organism evidence="10 11">
    <name type="scientific">Pocillopora damicornis</name>
    <name type="common">Cauliflower coral</name>
    <name type="synonym">Millepora damicornis</name>
    <dbReference type="NCBI Taxonomy" id="46731"/>
    <lineage>
        <taxon>Eukaryota</taxon>
        <taxon>Metazoa</taxon>
        <taxon>Cnidaria</taxon>
        <taxon>Anthozoa</taxon>
        <taxon>Hexacorallia</taxon>
        <taxon>Scleractinia</taxon>
        <taxon>Astrocoeniina</taxon>
        <taxon>Pocilloporidae</taxon>
        <taxon>Pocillopora</taxon>
    </lineage>
</organism>
<feature type="domain" description="Fibronectin type-III" evidence="9">
    <location>
        <begin position="22"/>
        <end position="125"/>
    </location>
</feature>
<accession>A0A3M6TSB3</accession>
<dbReference type="InterPro" id="IPR036116">
    <property type="entry name" value="FN3_sf"/>
</dbReference>
<dbReference type="InterPro" id="IPR013783">
    <property type="entry name" value="Ig-like_fold"/>
</dbReference>
<keyword evidence="2" id="KW-0813">Transport</keyword>
<comment type="caution">
    <text evidence="10">The sequence shown here is derived from an EMBL/GenBank/DDBJ whole genome shotgun (WGS) entry which is preliminary data.</text>
</comment>
<proteinExistence type="predicted"/>
<dbReference type="FunFam" id="2.60.40.10:FF:000028">
    <property type="entry name" value="Neuronal cell adhesion molecule"/>
    <property type="match status" value="1"/>
</dbReference>
<evidence type="ECO:0000256" key="1">
    <source>
        <dbReference type="ARBA" id="ARBA00004141"/>
    </source>
</evidence>
<dbReference type="Gene3D" id="2.60.40.10">
    <property type="entry name" value="Immunoglobulins"/>
    <property type="match status" value="1"/>
</dbReference>
<evidence type="ECO:0000313" key="11">
    <source>
        <dbReference type="Proteomes" id="UP000275408"/>
    </source>
</evidence>
<dbReference type="PRINTS" id="PR00169">
    <property type="entry name" value="KCHANNEL"/>
</dbReference>
<evidence type="ECO:0000259" key="9">
    <source>
        <dbReference type="PROSITE" id="PS50853"/>
    </source>
</evidence>
<evidence type="ECO:0000313" key="10">
    <source>
        <dbReference type="EMBL" id="RMX44219.1"/>
    </source>
</evidence>
<keyword evidence="3" id="KW-0812">Transmembrane</keyword>
<dbReference type="Pfam" id="PF07885">
    <property type="entry name" value="Ion_trans_2"/>
    <property type="match status" value="1"/>
</dbReference>
<keyword evidence="7" id="KW-0472">Membrane</keyword>
<evidence type="ECO:0000256" key="4">
    <source>
        <dbReference type="ARBA" id="ARBA00022737"/>
    </source>
</evidence>
<dbReference type="PANTHER" id="PTHR11537">
    <property type="entry name" value="VOLTAGE-GATED POTASSIUM CHANNEL"/>
    <property type="match status" value="1"/>
</dbReference>
<comment type="subcellular location">
    <subcellularLocation>
        <location evidence="1">Membrane</location>
        <topology evidence="1">Multi-pass membrane protein</topology>
    </subcellularLocation>
</comment>
<evidence type="ECO:0000256" key="3">
    <source>
        <dbReference type="ARBA" id="ARBA00022692"/>
    </source>
</evidence>
<sequence length="336" mass="36858">MNLHFFFIGHVISSPTAVPKDSPENVNAKNYTSINSLLVTWDSIPSASRNGVILGYKVFYRPVLVSREQPTVTSSFMVIVGASDQQALLTKLDSFTVYEIEVLGFNVVGDGLRSTPIYAAQKKVDSSKNPEEFPKSFLQGTPEGIWWTFITMTTVGYGDKTPRSPLGRIFAVASTLIGLVTTAVLIGCLTSSLTTDIVFTDVRLFGAKIAAVHNSSEFRLGLKKNAKMNPDREYKNLDDLHEALRSREVEGALVDALVAGSRGDLFNSSELRIYKTLHHSSVYGVVLAGHAKKLQKCFSNFLKENSAEVSAHVASKTKVIKTECMPREGFEVPIIC</sequence>
<dbReference type="PANTHER" id="PTHR11537:SF252">
    <property type="entry name" value="POTASSIUM VOLTAGE-GATED CHANNEL PROTEIN SHAW"/>
    <property type="match status" value="1"/>
</dbReference>
<dbReference type="EMBL" id="RCHS01003045">
    <property type="protein sequence ID" value="RMX44219.1"/>
    <property type="molecule type" value="Genomic_DNA"/>
</dbReference>
<dbReference type="CDD" id="cd00063">
    <property type="entry name" value="FN3"/>
    <property type="match status" value="1"/>
</dbReference>
<evidence type="ECO:0000256" key="7">
    <source>
        <dbReference type="ARBA" id="ARBA00023136"/>
    </source>
</evidence>
<dbReference type="InterPro" id="IPR003961">
    <property type="entry name" value="FN3_dom"/>
</dbReference>
<dbReference type="Proteomes" id="UP000275408">
    <property type="component" value="Unassembled WGS sequence"/>
</dbReference>
<dbReference type="Pfam" id="PF00041">
    <property type="entry name" value="fn3"/>
    <property type="match status" value="1"/>
</dbReference>
<keyword evidence="8" id="KW-0407">Ion channel</keyword>
<dbReference type="AlphaFoldDB" id="A0A3M6TSB3"/>
<dbReference type="SMART" id="SM00060">
    <property type="entry name" value="FN3"/>
    <property type="match status" value="1"/>
</dbReference>
<keyword evidence="4" id="KW-0677">Repeat</keyword>
<dbReference type="PROSITE" id="PS50853">
    <property type="entry name" value="FN3"/>
    <property type="match status" value="1"/>
</dbReference>
<dbReference type="GO" id="GO:0005251">
    <property type="term" value="F:delayed rectifier potassium channel activity"/>
    <property type="evidence" value="ECO:0007669"/>
    <property type="project" value="TreeGrafter"/>
</dbReference>
<evidence type="ECO:0000256" key="2">
    <source>
        <dbReference type="ARBA" id="ARBA00022448"/>
    </source>
</evidence>
<reference evidence="10 11" key="1">
    <citation type="journal article" date="2018" name="Sci. Rep.">
        <title>Comparative analysis of the Pocillopora damicornis genome highlights role of immune system in coral evolution.</title>
        <authorList>
            <person name="Cunning R."/>
            <person name="Bay R.A."/>
            <person name="Gillette P."/>
            <person name="Baker A.C."/>
            <person name="Traylor-Knowles N."/>
        </authorList>
    </citation>
    <scope>NUCLEOTIDE SEQUENCE [LARGE SCALE GENOMIC DNA]</scope>
    <source>
        <strain evidence="10">RSMAS</strain>
        <tissue evidence="10">Whole animal</tissue>
    </source>
</reference>
<keyword evidence="11" id="KW-1185">Reference proteome</keyword>
<protein>
    <recommendedName>
        <fullName evidence="9">Fibronectin type-III domain-containing protein</fullName>
    </recommendedName>
</protein>
<dbReference type="InterPro" id="IPR013099">
    <property type="entry name" value="K_chnl_dom"/>
</dbReference>
<evidence type="ECO:0000256" key="8">
    <source>
        <dbReference type="ARBA" id="ARBA00023303"/>
    </source>
</evidence>
<dbReference type="GO" id="GO:0008076">
    <property type="term" value="C:voltage-gated potassium channel complex"/>
    <property type="evidence" value="ECO:0007669"/>
    <property type="project" value="InterPro"/>
</dbReference>
<dbReference type="SUPFAM" id="SSF81324">
    <property type="entry name" value="Voltage-gated potassium channels"/>
    <property type="match status" value="1"/>
</dbReference>
<keyword evidence="6" id="KW-0406">Ion transport</keyword>
<dbReference type="OrthoDB" id="5982258at2759"/>
<dbReference type="Gene3D" id="1.10.287.70">
    <property type="match status" value="1"/>
</dbReference>
<gene>
    <name evidence="10" type="ORF">pdam_00005270</name>
</gene>
<dbReference type="GO" id="GO:0001508">
    <property type="term" value="P:action potential"/>
    <property type="evidence" value="ECO:0007669"/>
    <property type="project" value="TreeGrafter"/>
</dbReference>
<evidence type="ECO:0000256" key="5">
    <source>
        <dbReference type="ARBA" id="ARBA00022989"/>
    </source>
</evidence>
<dbReference type="SUPFAM" id="SSF49265">
    <property type="entry name" value="Fibronectin type III"/>
    <property type="match status" value="1"/>
</dbReference>
<dbReference type="InterPro" id="IPR028325">
    <property type="entry name" value="VG_K_chnl"/>
</dbReference>
<dbReference type="STRING" id="46731.A0A3M6TSB3"/>
<evidence type="ECO:0000256" key="6">
    <source>
        <dbReference type="ARBA" id="ARBA00023065"/>
    </source>
</evidence>